<dbReference type="EMBL" id="PFCB01000003">
    <property type="protein sequence ID" value="PIR74806.1"/>
    <property type="molecule type" value="Genomic_DNA"/>
</dbReference>
<gene>
    <name evidence="1" type="ORF">COU35_00260</name>
</gene>
<evidence type="ECO:0000313" key="2">
    <source>
        <dbReference type="Proteomes" id="UP000230154"/>
    </source>
</evidence>
<proteinExistence type="predicted"/>
<comment type="caution">
    <text evidence="1">The sequence shown here is derived from an EMBL/GenBank/DDBJ whole genome shotgun (WGS) entry which is preliminary data.</text>
</comment>
<dbReference type="Proteomes" id="UP000230154">
    <property type="component" value="Unassembled WGS sequence"/>
</dbReference>
<name>A0A2H0TTE3_9BACT</name>
<protein>
    <submittedName>
        <fullName evidence="1">Uncharacterized protein</fullName>
    </submittedName>
</protein>
<organism evidence="1 2">
    <name type="scientific">Candidatus Magasanikbacteria bacterium CG10_big_fil_rev_8_21_14_0_10_47_10</name>
    <dbReference type="NCBI Taxonomy" id="1974652"/>
    <lineage>
        <taxon>Bacteria</taxon>
        <taxon>Candidatus Magasanikiibacteriota</taxon>
    </lineage>
</organism>
<evidence type="ECO:0000313" key="1">
    <source>
        <dbReference type="EMBL" id="PIR74806.1"/>
    </source>
</evidence>
<reference evidence="2" key="1">
    <citation type="submission" date="2017-09" db="EMBL/GenBank/DDBJ databases">
        <title>Depth-based differentiation of microbial function through sediment-hosted aquifers and enrichment of novel symbionts in the deep terrestrial subsurface.</title>
        <authorList>
            <person name="Probst A.J."/>
            <person name="Ladd B."/>
            <person name="Jarett J.K."/>
            <person name="Geller-Mcgrath D.E."/>
            <person name="Sieber C.M.K."/>
            <person name="Emerson J.B."/>
            <person name="Anantharaman K."/>
            <person name="Thomas B.C."/>
            <person name="Malmstrom R."/>
            <person name="Stieglmeier M."/>
            <person name="Klingl A."/>
            <person name="Woyke T."/>
            <person name="Ryan C.M."/>
            <person name="Banfield J.F."/>
        </authorList>
    </citation>
    <scope>NUCLEOTIDE SEQUENCE [LARGE SCALE GENOMIC DNA]</scope>
</reference>
<dbReference type="AlphaFoldDB" id="A0A2H0TTE3"/>
<sequence>MQDVVDVKMASRNVPSVVREAIAQAEGTEPHRVGRAYYKATPDARAASSSPDHGPYLVFTRYGSPIVDPEWESSKAAQKVWSVVDKCVFFEDALVARHVDAYFTWQAADGCLSDLCLYCGADNGVNGEFRSGWDCCHCGGN</sequence>
<accession>A0A2H0TTE3</accession>